<evidence type="ECO:0000256" key="7">
    <source>
        <dbReference type="PROSITE-ProRule" id="PRU00221"/>
    </source>
</evidence>
<dbReference type="SUPFAM" id="SSF50998">
    <property type="entry name" value="Quinoprotein alcohol dehydrogenase-like"/>
    <property type="match status" value="1"/>
</dbReference>
<keyword evidence="6" id="KW-0131">Cell cycle</keyword>
<evidence type="ECO:0000256" key="6">
    <source>
        <dbReference type="ARBA" id="ARBA00023306"/>
    </source>
</evidence>
<organism evidence="10 11">
    <name type="scientific">Kluyveromyces marxianus</name>
    <name type="common">Yeast</name>
    <name type="synonym">Candida kefyr</name>
    <dbReference type="NCBI Taxonomy" id="4911"/>
    <lineage>
        <taxon>Eukaryota</taxon>
        <taxon>Fungi</taxon>
        <taxon>Dikarya</taxon>
        <taxon>Ascomycota</taxon>
        <taxon>Saccharomycotina</taxon>
        <taxon>Saccharomycetes</taxon>
        <taxon>Saccharomycetales</taxon>
        <taxon>Saccharomycetaceae</taxon>
        <taxon>Kluyveromyces</taxon>
    </lineage>
</organism>
<protein>
    <submittedName>
        <fullName evidence="10">APC/C activator protein CDC20</fullName>
    </submittedName>
</protein>
<keyword evidence="11" id="KW-1185">Reference proteome</keyword>
<dbReference type="EMBL" id="CP015055">
    <property type="protein sequence ID" value="QGN14421.1"/>
    <property type="molecule type" value="Genomic_DNA"/>
</dbReference>
<evidence type="ECO:0000313" key="11">
    <source>
        <dbReference type="Proteomes" id="UP000422736"/>
    </source>
</evidence>
<dbReference type="InterPro" id="IPR056150">
    <property type="entry name" value="WD40_CDC20-Fz"/>
</dbReference>
<dbReference type="Pfam" id="PF24807">
    <property type="entry name" value="WD40_CDC20-Fz"/>
    <property type="match status" value="1"/>
</dbReference>
<dbReference type="InterPro" id="IPR019775">
    <property type="entry name" value="WD40_repeat_CS"/>
</dbReference>
<dbReference type="Proteomes" id="UP000422736">
    <property type="component" value="Chromosome 2"/>
</dbReference>
<keyword evidence="4" id="KW-0677">Repeat</keyword>
<feature type="domain" description="CDC20/Fizzy WD40" evidence="9">
    <location>
        <begin position="203"/>
        <end position="501"/>
    </location>
</feature>
<feature type="compositionally biased region" description="Polar residues" evidence="8">
    <location>
        <begin position="536"/>
        <end position="547"/>
    </location>
</feature>
<evidence type="ECO:0000256" key="4">
    <source>
        <dbReference type="ARBA" id="ARBA00022737"/>
    </source>
</evidence>
<accession>A0ABX6ERF8</accession>
<feature type="repeat" description="WD" evidence="7">
    <location>
        <begin position="246"/>
        <end position="287"/>
    </location>
</feature>
<dbReference type="InterPro" id="IPR033010">
    <property type="entry name" value="Cdc20/Fizzy"/>
</dbReference>
<feature type="region of interest" description="Disordered" evidence="8">
    <location>
        <begin position="522"/>
        <end position="547"/>
    </location>
</feature>
<comment type="similarity">
    <text evidence="1">Belongs to the WD repeat CDC20/Fizzy family.</text>
</comment>
<evidence type="ECO:0000256" key="3">
    <source>
        <dbReference type="ARBA" id="ARBA00022618"/>
    </source>
</evidence>
<keyword evidence="2 7" id="KW-0853">WD repeat</keyword>
<evidence type="ECO:0000256" key="1">
    <source>
        <dbReference type="ARBA" id="ARBA00006445"/>
    </source>
</evidence>
<reference evidence="10 11" key="1">
    <citation type="submission" date="2016-03" db="EMBL/GenBank/DDBJ databases">
        <title>How can Kluyveromyces marxianus grow so fast - potential evolutionary course in Saccharomyces Complex revealed by comparative genomics.</title>
        <authorList>
            <person name="Mo W."/>
            <person name="Lu W."/>
            <person name="Yang X."/>
            <person name="Qi J."/>
            <person name="Lv H."/>
        </authorList>
    </citation>
    <scope>NUCLEOTIDE SEQUENCE [LARGE SCALE GENOMIC DNA]</scope>
    <source>
        <strain evidence="10 11">FIM1</strain>
    </source>
</reference>
<feature type="region of interest" description="Disordered" evidence="8">
    <location>
        <begin position="111"/>
        <end position="131"/>
    </location>
</feature>
<dbReference type="InterPro" id="IPR001680">
    <property type="entry name" value="WD40_rpt"/>
</dbReference>
<dbReference type="PROSITE" id="PS50294">
    <property type="entry name" value="WD_REPEATS_REGION"/>
    <property type="match status" value="1"/>
</dbReference>
<dbReference type="Gene3D" id="2.130.10.10">
    <property type="entry name" value="YVTN repeat-like/Quinoprotein amine dehydrogenase"/>
    <property type="match status" value="1"/>
</dbReference>
<gene>
    <name evidence="10" type="primary">CDC20</name>
    <name evidence="10" type="ORF">FIM1_1082</name>
</gene>
<evidence type="ECO:0000256" key="8">
    <source>
        <dbReference type="SAM" id="MobiDB-lite"/>
    </source>
</evidence>
<dbReference type="InterPro" id="IPR015943">
    <property type="entry name" value="WD40/YVTN_repeat-like_dom_sf"/>
</dbReference>
<sequence>MDKNSQLSAKHSMLSLTSPTKLHVIPNDNKVVKRKAKTTLGNITNSINRPKLINKGGIPPLLRRNSSFFREESPVHESLTGALYSTMEQSEANPDRFIPKVQHSQNTKCVDLEEDPEEIRPPPNASPSKHLSAQTKKMFKQKVANACGLDMNQRILQYMPLPPQPSLDRPIFSIGSRQTYNFDSKSQRLAKLRKINTNPERILDAPGFQDDFYLNLLSWSKKNVLAIALDNAIYLWDGDSGDVNLLVELNEKCSSLTWSDDSCHISIGKNDGNVEIWDAETMTHVRTMRSGLGVRIGSQSWLDTLCVTGSKSGEMQINDVRIKNHIVQTWDRHQGEVCGLSFREDGIQLASGANDNTVMIWDTRQNNDPIWTKRNHKAAVKAISWHPEITNLLASGGGSLDKHIHFWNTTTGNRLGSIDTGSQVSSLHWGQSYSKHSNSMNTEIVATGGTPNNCITIYNYETKFKVAEIPQAHDSRIVSSQLSPDGTTIASVGGDENLKFYRVFEERRRKRHLEDRTRGFTDKLDTKSHDDDDNTQRSPSKSTYIIR</sequence>
<name>A0ABX6ERF8_KLUMA</name>
<dbReference type="PROSITE" id="PS50082">
    <property type="entry name" value="WD_REPEATS_2"/>
    <property type="match status" value="2"/>
</dbReference>
<evidence type="ECO:0000256" key="5">
    <source>
        <dbReference type="ARBA" id="ARBA00022776"/>
    </source>
</evidence>
<dbReference type="PANTHER" id="PTHR19918:SF8">
    <property type="entry name" value="FI02843P"/>
    <property type="match status" value="1"/>
</dbReference>
<keyword evidence="5" id="KW-0498">Mitosis</keyword>
<evidence type="ECO:0000259" key="9">
    <source>
        <dbReference type="Pfam" id="PF24807"/>
    </source>
</evidence>
<dbReference type="PROSITE" id="PS00678">
    <property type="entry name" value="WD_REPEATS_1"/>
    <property type="match status" value="2"/>
</dbReference>
<evidence type="ECO:0000256" key="2">
    <source>
        <dbReference type="ARBA" id="ARBA00022574"/>
    </source>
</evidence>
<feature type="repeat" description="WD" evidence="7">
    <location>
        <begin position="330"/>
        <end position="364"/>
    </location>
</feature>
<dbReference type="PANTHER" id="PTHR19918">
    <property type="entry name" value="CELL DIVISION CYCLE 20 CDC20 FIZZY -RELATED"/>
    <property type="match status" value="1"/>
</dbReference>
<dbReference type="InterPro" id="IPR011047">
    <property type="entry name" value="Quinoprotein_ADH-like_sf"/>
</dbReference>
<dbReference type="SMART" id="SM00320">
    <property type="entry name" value="WD40"/>
    <property type="match status" value="6"/>
</dbReference>
<evidence type="ECO:0000313" key="10">
    <source>
        <dbReference type="EMBL" id="QGN14421.1"/>
    </source>
</evidence>
<keyword evidence="3" id="KW-0132">Cell division</keyword>
<proteinExistence type="inferred from homology"/>